<feature type="transmembrane region" description="Helical" evidence="9">
    <location>
        <begin position="133"/>
        <end position="161"/>
    </location>
</feature>
<dbReference type="GO" id="GO:0015031">
    <property type="term" value="P:protein transport"/>
    <property type="evidence" value="ECO:0007669"/>
    <property type="project" value="UniProtKB-KW"/>
</dbReference>
<feature type="domain" description="ABC transmembrane type-1" evidence="10">
    <location>
        <begin position="85"/>
        <end position="274"/>
    </location>
</feature>
<keyword evidence="8 9" id="KW-0472">Membrane</keyword>
<dbReference type="STRING" id="46914.JP75_18675"/>
<evidence type="ECO:0000313" key="12">
    <source>
        <dbReference type="Proteomes" id="UP000028981"/>
    </source>
</evidence>
<sequence>MRRRREPKVPRSNAGSIAGIIGAAVLAIAIIAAVAAPLISGFDPNAQKLASRLLAPFSYGRDGLLHLLGTDQYGRDIFTRILYGGRVSLSIGLVTASLAAVIGIGIGTLGGYREGKLGAAVRGVLDIQTAFPFLVIAIAVVGVIGANVLTIIVVLTLWTWLPFARLSFSLAQALKRADYVKAARSAGASDGWILFRHLLPNMAPALLVVWTFVVAQVIIAESGLSFLGLGIQPPTATWGSSVSDGRDYISTAWWVAIMPGIVISIVTLAINLLGDALRDRFDPQLQVGA</sequence>
<evidence type="ECO:0000256" key="3">
    <source>
        <dbReference type="ARBA" id="ARBA00022475"/>
    </source>
</evidence>
<evidence type="ECO:0000256" key="4">
    <source>
        <dbReference type="ARBA" id="ARBA00022692"/>
    </source>
</evidence>
<dbReference type="AlphaFoldDB" id="A0A087LYX1"/>
<feature type="transmembrane region" description="Helical" evidence="9">
    <location>
        <begin position="12"/>
        <end position="39"/>
    </location>
</feature>
<name>A0A087LYX1_9HYPH</name>
<keyword evidence="7 9" id="KW-1133">Transmembrane helix</keyword>
<evidence type="ECO:0000256" key="9">
    <source>
        <dbReference type="RuleBase" id="RU363032"/>
    </source>
</evidence>
<keyword evidence="5" id="KW-0571">Peptide transport</keyword>
<dbReference type="InterPro" id="IPR000515">
    <property type="entry name" value="MetI-like"/>
</dbReference>
<gene>
    <name evidence="11" type="ORF">JP75_18675</name>
</gene>
<proteinExistence type="inferred from homology"/>
<comment type="subcellular location">
    <subcellularLocation>
        <location evidence="1 9">Cell membrane</location>
        <topology evidence="1 9">Multi-pass membrane protein</topology>
    </subcellularLocation>
</comment>
<dbReference type="InterPro" id="IPR035906">
    <property type="entry name" value="MetI-like_sf"/>
</dbReference>
<dbReference type="GO" id="GO:0005886">
    <property type="term" value="C:plasma membrane"/>
    <property type="evidence" value="ECO:0007669"/>
    <property type="project" value="UniProtKB-SubCell"/>
</dbReference>
<keyword evidence="6" id="KW-0653">Protein transport</keyword>
<comment type="similarity">
    <text evidence="9">Belongs to the binding-protein-dependent transport system permease family.</text>
</comment>
<evidence type="ECO:0000256" key="2">
    <source>
        <dbReference type="ARBA" id="ARBA00022448"/>
    </source>
</evidence>
<dbReference type="SUPFAM" id="SSF161098">
    <property type="entry name" value="MetI-like"/>
    <property type="match status" value="1"/>
</dbReference>
<evidence type="ECO:0000259" key="10">
    <source>
        <dbReference type="PROSITE" id="PS50928"/>
    </source>
</evidence>
<keyword evidence="4 9" id="KW-0812">Transmembrane</keyword>
<evidence type="ECO:0000256" key="1">
    <source>
        <dbReference type="ARBA" id="ARBA00004651"/>
    </source>
</evidence>
<dbReference type="GO" id="GO:0015833">
    <property type="term" value="P:peptide transport"/>
    <property type="evidence" value="ECO:0007669"/>
    <property type="project" value="UniProtKB-KW"/>
</dbReference>
<keyword evidence="2 9" id="KW-0813">Transport</keyword>
<dbReference type="EMBL" id="JQGC01000019">
    <property type="protein sequence ID" value="KFL29824.1"/>
    <property type="molecule type" value="Genomic_DNA"/>
</dbReference>
<dbReference type="Pfam" id="PF00528">
    <property type="entry name" value="BPD_transp_1"/>
    <property type="match status" value="1"/>
</dbReference>
<organism evidence="11 12">
    <name type="scientific">Devosia riboflavina</name>
    <dbReference type="NCBI Taxonomy" id="46914"/>
    <lineage>
        <taxon>Bacteria</taxon>
        <taxon>Pseudomonadati</taxon>
        <taxon>Pseudomonadota</taxon>
        <taxon>Alphaproteobacteria</taxon>
        <taxon>Hyphomicrobiales</taxon>
        <taxon>Devosiaceae</taxon>
        <taxon>Devosia</taxon>
    </lineage>
</organism>
<reference evidence="11 12" key="1">
    <citation type="submission" date="2014-08" db="EMBL/GenBank/DDBJ databases">
        <authorList>
            <person name="Hassan Y.I."/>
            <person name="Lepp D."/>
            <person name="Zhou T."/>
        </authorList>
    </citation>
    <scope>NUCLEOTIDE SEQUENCE [LARGE SCALE GENOMIC DNA]</scope>
    <source>
        <strain evidence="11 12">IFO13584</strain>
    </source>
</reference>
<accession>A0A087LYX1</accession>
<comment type="caution">
    <text evidence="11">The sequence shown here is derived from an EMBL/GenBank/DDBJ whole genome shotgun (WGS) entry which is preliminary data.</text>
</comment>
<dbReference type="CDD" id="cd06261">
    <property type="entry name" value="TM_PBP2"/>
    <property type="match status" value="1"/>
</dbReference>
<dbReference type="Gene3D" id="1.10.3720.10">
    <property type="entry name" value="MetI-like"/>
    <property type="match status" value="1"/>
</dbReference>
<dbReference type="PROSITE" id="PS50928">
    <property type="entry name" value="ABC_TM1"/>
    <property type="match status" value="1"/>
</dbReference>
<dbReference type="GO" id="GO:0055085">
    <property type="term" value="P:transmembrane transport"/>
    <property type="evidence" value="ECO:0007669"/>
    <property type="project" value="InterPro"/>
</dbReference>
<dbReference type="Proteomes" id="UP000028981">
    <property type="component" value="Unassembled WGS sequence"/>
</dbReference>
<dbReference type="PANTHER" id="PTHR43386">
    <property type="entry name" value="OLIGOPEPTIDE TRANSPORT SYSTEM PERMEASE PROTEIN APPC"/>
    <property type="match status" value="1"/>
</dbReference>
<feature type="transmembrane region" description="Helical" evidence="9">
    <location>
        <begin position="207"/>
        <end position="231"/>
    </location>
</feature>
<evidence type="ECO:0000313" key="11">
    <source>
        <dbReference type="EMBL" id="KFL29824.1"/>
    </source>
</evidence>
<keyword evidence="3" id="KW-1003">Cell membrane</keyword>
<protein>
    <recommendedName>
        <fullName evidence="10">ABC transmembrane type-1 domain-containing protein</fullName>
    </recommendedName>
</protein>
<evidence type="ECO:0000256" key="7">
    <source>
        <dbReference type="ARBA" id="ARBA00022989"/>
    </source>
</evidence>
<feature type="transmembrane region" description="Helical" evidence="9">
    <location>
        <begin position="252"/>
        <end position="273"/>
    </location>
</feature>
<feature type="transmembrane region" description="Helical" evidence="9">
    <location>
        <begin position="89"/>
        <end position="112"/>
    </location>
</feature>
<evidence type="ECO:0000256" key="5">
    <source>
        <dbReference type="ARBA" id="ARBA00022856"/>
    </source>
</evidence>
<keyword evidence="12" id="KW-1185">Reference proteome</keyword>
<dbReference type="PANTHER" id="PTHR43386:SF1">
    <property type="entry name" value="D,D-DIPEPTIDE TRANSPORT SYSTEM PERMEASE PROTEIN DDPC-RELATED"/>
    <property type="match status" value="1"/>
</dbReference>
<dbReference type="InterPro" id="IPR050366">
    <property type="entry name" value="BP-dependent_transpt_permease"/>
</dbReference>
<evidence type="ECO:0000256" key="6">
    <source>
        <dbReference type="ARBA" id="ARBA00022927"/>
    </source>
</evidence>
<evidence type="ECO:0000256" key="8">
    <source>
        <dbReference type="ARBA" id="ARBA00023136"/>
    </source>
</evidence>